<feature type="compositionally biased region" description="Low complexity" evidence="1">
    <location>
        <begin position="44"/>
        <end position="58"/>
    </location>
</feature>
<feature type="region of interest" description="Disordered" evidence="1">
    <location>
        <begin position="25"/>
        <end position="94"/>
    </location>
</feature>
<feature type="region of interest" description="Disordered" evidence="1">
    <location>
        <begin position="283"/>
        <end position="302"/>
    </location>
</feature>
<proteinExistence type="predicted"/>
<feature type="compositionally biased region" description="Basic and acidic residues" evidence="1">
    <location>
        <begin position="166"/>
        <end position="184"/>
    </location>
</feature>
<accession>A0ABQ9EVB4</accession>
<organism evidence="2 3">
    <name type="scientific">Tegillarca granosa</name>
    <name type="common">Malaysian cockle</name>
    <name type="synonym">Anadara granosa</name>
    <dbReference type="NCBI Taxonomy" id="220873"/>
    <lineage>
        <taxon>Eukaryota</taxon>
        <taxon>Metazoa</taxon>
        <taxon>Spiralia</taxon>
        <taxon>Lophotrochozoa</taxon>
        <taxon>Mollusca</taxon>
        <taxon>Bivalvia</taxon>
        <taxon>Autobranchia</taxon>
        <taxon>Pteriomorphia</taxon>
        <taxon>Arcoida</taxon>
        <taxon>Arcoidea</taxon>
        <taxon>Arcidae</taxon>
        <taxon>Tegillarca</taxon>
    </lineage>
</organism>
<evidence type="ECO:0000313" key="3">
    <source>
        <dbReference type="Proteomes" id="UP001217089"/>
    </source>
</evidence>
<evidence type="ECO:0000313" key="2">
    <source>
        <dbReference type="EMBL" id="KAJ8308281.1"/>
    </source>
</evidence>
<comment type="caution">
    <text evidence="2">The sequence shown here is derived from an EMBL/GenBank/DDBJ whole genome shotgun (WGS) entry which is preliminary data.</text>
</comment>
<feature type="compositionally biased region" description="Polar residues" evidence="1">
    <location>
        <begin position="185"/>
        <end position="196"/>
    </location>
</feature>
<dbReference type="EMBL" id="JARBDR010000657">
    <property type="protein sequence ID" value="KAJ8308281.1"/>
    <property type="molecule type" value="Genomic_DNA"/>
</dbReference>
<feature type="compositionally biased region" description="Polar residues" evidence="1">
    <location>
        <begin position="68"/>
        <end position="81"/>
    </location>
</feature>
<gene>
    <name evidence="2" type="ORF">KUTeg_013155</name>
</gene>
<keyword evidence="3" id="KW-1185">Reference proteome</keyword>
<dbReference type="PROSITE" id="PS50096">
    <property type="entry name" value="IQ"/>
    <property type="match status" value="1"/>
</dbReference>
<feature type="compositionally biased region" description="Basic residues" evidence="1">
    <location>
        <begin position="82"/>
        <end position="94"/>
    </location>
</feature>
<feature type="compositionally biased region" description="Polar residues" evidence="1">
    <location>
        <begin position="150"/>
        <end position="165"/>
    </location>
</feature>
<dbReference type="Proteomes" id="UP001217089">
    <property type="component" value="Unassembled WGS sequence"/>
</dbReference>
<reference evidence="2 3" key="1">
    <citation type="submission" date="2022-12" db="EMBL/GenBank/DDBJ databases">
        <title>Chromosome-level genome of Tegillarca granosa.</title>
        <authorList>
            <person name="Kim J."/>
        </authorList>
    </citation>
    <scope>NUCLEOTIDE SEQUENCE [LARGE SCALE GENOMIC DNA]</scope>
    <source>
        <strain evidence="2">Teg-2019</strain>
        <tissue evidence="2">Adductor muscle</tissue>
    </source>
</reference>
<protein>
    <submittedName>
        <fullName evidence="2">Uncharacterized protein</fullName>
    </submittedName>
</protein>
<feature type="compositionally biased region" description="Polar residues" evidence="1">
    <location>
        <begin position="25"/>
        <end position="38"/>
    </location>
</feature>
<evidence type="ECO:0000256" key="1">
    <source>
        <dbReference type="SAM" id="MobiDB-lite"/>
    </source>
</evidence>
<feature type="region of interest" description="Disordered" evidence="1">
    <location>
        <begin position="150"/>
        <end position="205"/>
    </location>
</feature>
<name>A0ABQ9EVB4_TEGGR</name>
<sequence length="302" mass="34203">MQRLKIQEGMNKSEVEGFLPSISKRNSFSRSDSLNEINKSPDLVNSRSIPNSRSSSPVKLPTIDRSKISSTGSVVSVQTNVRGHRSRERLSRRSLCRSPSCPSVLALNKNGLDLESPTIKDKSILNGSPTNEDKENDFKLPSIFRNSHSISLPSEHSTASVTHTWSMDRERSQNNGLRRTESCRDNYNMSPTLESKSVSKNDIQRSKTQTALLLPMRNNDTKVKGKKKKNFKRQNSMHEINNSVLGNELGASHSWPNDYENGSFEQIMEENDNSRHIDMARERSYKPWMKDRPGQKEGQVKA</sequence>